<organism evidence="2 3">
    <name type="scientific">Acanthamoeba castellanii (strain ATCC 30010 / Neff)</name>
    <dbReference type="NCBI Taxonomy" id="1257118"/>
    <lineage>
        <taxon>Eukaryota</taxon>
        <taxon>Amoebozoa</taxon>
        <taxon>Discosea</taxon>
        <taxon>Longamoebia</taxon>
        <taxon>Centramoebida</taxon>
        <taxon>Acanthamoebidae</taxon>
        <taxon>Acanthamoeba</taxon>
    </lineage>
</organism>
<keyword evidence="1" id="KW-0812">Transmembrane</keyword>
<dbReference type="KEGG" id="acan:ACA1_090410"/>
<sequence>MEAIGLRGSHVERLINSERFTQEDWWDIHYEVNKNCSLMCNSGYNLWLLVSVAGFFIIAITDDELVTELSTNAPLEEKKCYLVDVGFPAAMVAVLLMAIPESHMINMQPMKLTYEFAYVGATLYSMQHEGKLPRGWLDDAILNPSSLLTLAKGGGRSS</sequence>
<keyword evidence="1" id="KW-0472">Membrane</keyword>
<dbReference type="EMBL" id="KB007985">
    <property type="protein sequence ID" value="ELR16742.1"/>
    <property type="molecule type" value="Genomic_DNA"/>
</dbReference>
<protein>
    <submittedName>
        <fullName evidence="2">Uncharacterized protein</fullName>
    </submittedName>
</protein>
<accession>L8GUY6</accession>
<evidence type="ECO:0000313" key="3">
    <source>
        <dbReference type="Proteomes" id="UP000011083"/>
    </source>
</evidence>
<keyword evidence="3" id="KW-1185">Reference proteome</keyword>
<dbReference type="VEuPathDB" id="AmoebaDB:ACA1_090410"/>
<reference evidence="2 3" key="1">
    <citation type="journal article" date="2013" name="Genome Biol.">
        <title>Genome of Acanthamoeba castellanii highlights extensive lateral gene transfer and early evolution of tyrosine kinase signaling.</title>
        <authorList>
            <person name="Clarke M."/>
            <person name="Lohan A.J."/>
            <person name="Liu B."/>
            <person name="Lagkouvardos I."/>
            <person name="Roy S."/>
            <person name="Zafar N."/>
            <person name="Bertelli C."/>
            <person name="Schilde C."/>
            <person name="Kianianmomeni A."/>
            <person name="Burglin T.R."/>
            <person name="Frech C."/>
            <person name="Turcotte B."/>
            <person name="Kopec K.O."/>
            <person name="Synnott J.M."/>
            <person name="Choo C."/>
            <person name="Paponov I."/>
            <person name="Finkler A."/>
            <person name="Soon Heng Tan C."/>
            <person name="Hutchins A.P."/>
            <person name="Weinmeier T."/>
            <person name="Rattei T."/>
            <person name="Chu J.S."/>
            <person name="Gimenez G."/>
            <person name="Irimia M."/>
            <person name="Rigden D.J."/>
            <person name="Fitzpatrick D.A."/>
            <person name="Lorenzo-Morales J."/>
            <person name="Bateman A."/>
            <person name="Chiu C.H."/>
            <person name="Tang P."/>
            <person name="Hegemann P."/>
            <person name="Fromm H."/>
            <person name="Raoult D."/>
            <person name="Greub G."/>
            <person name="Miranda-Saavedra D."/>
            <person name="Chen N."/>
            <person name="Nash P."/>
            <person name="Ginger M.L."/>
            <person name="Horn M."/>
            <person name="Schaap P."/>
            <person name="Caler L."/>
            <person name="Loftus B."/>
        </authorList>
    </citation>
    <scope>NUCLEOTIDE SEQUENCE [LARGE SCALE GENOMIC DNA]</scope>
    <source>
        <strain evidence="2 3">Neff</strain>
    </source>
</reference>
<evidence type="ECO:0000256" key="1">
    <source>
        <dbReference type="SAM" id="Phobius"/>
    </source>
</evidence>
<feature type="transmembrane region" description="Helical" evidence="1">
    <location>
        <begin position="81"/>
        <end position="99"/>
    </location>
</feature>
<proteinExistence type="predicted"/>
<name>L8GUY6_ACACF</name>
<dbReference type="Proteomes" id="UP000011083">
    <property type="component" value="Unassembled WGS sequence"/>
</dbReference>
<evidence type="ECO:0000313" key="2">
    <source>
        <dbReference type="EMBL" id="ELR16742.1"/>
    </source>
</evidence>
<dbReference type="RefSeq" id="XP_004338755.1">
    <property type="nucleotide sequence ID" value="XM_004338707.1"/>
</dbReference>
<dbReference type="AlphaFoldDB" id="L8GUY6"/>
<keyword evidence="1" id="KW-1133">Transmembrane helix</keyword>
<gene>
    <name evidence="2" type="ORF">ACA1_090410</name>
</gene>
<dbReference type="GeneID" id="14917294"/>
<feature type="transmembrane region" description="Helical" evidence="1">
    <location>
        <begin position="44"/>
        <end position="61"/>
    </location>
</feature>